<comment type="function">
    <text evidence="6 9">Catalyzes cyclization of the linear tetrapyrrole, hydroxymethylbilane, to the macrocyclic uroporphyrinogen III.</text>
</comment>
<dbReference type="InterPro" id="IPR036108">
    <property type="entry name" value="4pyrrol_syn_uPrphyn_synt_sf"/>
</dbReference>
<evidence type="ECO:0000313" key="12">
    <source>
        <dbReference type="Proteomes" id="UP000487350"/>
    </source>
</evidence>
<dbReference type="EC" id="4.2.1.75" evidence="3 9"/>
<dbReference type="UniPathway" id="UPA00251">
    <property type="reaction ID" value="UER00320"/>
</dbReference>
<evidence type="ECO:0000256" key="4">
    <source>
        <dbReference type="ARBA" id="ARBA00023239"/>
    </source>
</evidence>
<evidence type="ECO:0000259" key="10">
    <source>
        <dbReference type="Pfam" id="PF02602"/>
    </source>
</evidence>
<name>A0A844B8A5_9BURK</name>
<gene>
    <name evidence="11" type="ORF">GHT07_10340</name>
</gene>
<organism evidence="11 12">
    <name type="scientific">Caenimonas koreensis DSM 17982</name>
    <dbReference type="NCBI Taxonomy" id="1121255"/>
    <lineage>
        <taxon>Bacteria</taxon>
        <taxon>Pseudomonadati</taxon>
        <taxon>Pseudomonadota</taxon>
        <taxon>Betaproteobacteria</taxon>
        <taxon>Burkholderiales</taxon>
        <taxon>Comamonadaceae</taxon>
        <taxon>Caenimonas</taxon>
    </lineage>
</organism>
<evidence type="ECO:0000256" key="1">
    <source>
        <dbReference type="ARBA" id="ARBA00004772"/>
    </source>
</evidence>
<dbReference type="OrthoDB" id="9787650at2"/>
<comment type="pathway">
    <text evidence="1 9">Porphyrin-containing compound metabolism; protoporphyrin-IX biosynthesis; coproporphyrinogen-III from 5-aminolevulinate: step 3/4.</text>
</comment>
<keyword evidence="5 9" id="KW-0627">Porphyrin biosynthesis</keyword>
<keyword evidence="12" id="KW-1185">Reference proteome</keyword>
<evidence type="ECO:0000256" key="2">
    <source>
        <dbReference type="ARBA" id="ARBA00008133"/>
    </source>
</evidence>
<dbReference type="Proteomes" id="UP000487350">
    <property type="component" value="Unassembled WGS sequence"/>
</dbReference>
<evidence type="ECO:0000256" key="6">
    <source>
        <dbReference type="ARBA" id="ARBA00037589"/>
    </source>
</evidence>
<feature type="domain" description="Tetrapyrrole biosynthesis uroporphyrinogen III synthase" evidence="10">
    <location>
        <begin position="54"/>
        <end position="289"/>
    </location>
</feature>
<protein>
    <recommendedName>
        <fullName evidence="7 9">Uroporphyrinogen-III synthase</fullName>
        <ecNumber evidence="3 9">4.2.1.75</ecNumber>
    </recommendedName>
</protein>
<evidence type="ECO:0000256" key="8">
    <source>
        <dbReference type="ARBA" id="ARBA00048617"/>
    </source>
</evidence>
<evidence type="ECO:0000256" key="7">
    <source>
        <dbReference type="ARBA" id="ARBA00040167"/>
    </source>
</evidence>
<accession>A0A844B8A5</accession>
<reference evidence="11 12" key="1">
    <citation type="submission" date="2019-11" db="EMBL/GenBank/DDBJ databases">
        <title>Caenimonas koreensis gen. nov., sp. nov., isolated from activated sludge.</title>
        <authorList>
            <person name="Seung H.R."/>
        </authorList>
    </citation>
    <scope>NUCLEOTIDE SEQUENCE [LARGE SCALE GENOMIC DNA]</scope>
    <source>
        <strain evidence="11 12">EMB320</strain>
    </source>
</reference>
<evidence type="ECO:0000256" key="9">
    <source>
        <dbReference type="RuleBase" id="RU366031"/>
    </source>
</evidence>
<dbReference type="PANTHER" id="PTHR38042:SF1">
    <property type="entry name" value="UROPORPHYRINOGEN-III SYNTHASE, CHLOROPLASTIC"/>
    <property type="match status" value="1"/>
</dbReference>
<dbReference type="CDD" id="cd06578">
    <property type="entry name" value="HemD"/>
    <property type="match status" value="1"/>
</dbReference>
<proteinExistence type="inferred from homology"/>
<keyword evidence="4 9" id="KW-0456">Lyase</keyword>
<dbReference type="InterPro" id="IPR003754">
    <property type="entry name" value="4pyrrol_synth_uPrphyn_synth"/>
</dbReference>
<evidence type="ECO:0000313" key="11">
    <source>
        <dbReference type="EMBL" id="MRD47676.1"/>
    </source>
</evidence>
<dbReference type="GO" id="GO:0006780">
    <property type="term" value="P:uroporphyrinogen III biosynthetic process"/>
    <property type="evidence" value="ECO:0007669"/>
    <property type="project" value="UniProtKB-UniRule"/>
</dbReference>
<comment type="caution">
    <text evidence="11">The sequence shown here is derived from an EMBL/GenBank/DDBJ whole genome shotgun (WGS) entry which is preliminary data.</text>
</comment>
<dbReference type="GO" id="GO:0004852">
    <property type="term" value="F:uroporphyrinogen-III synthase activity"/>
    <property type="evidence" value="ECO:0007669"/>
    <property type="project" value="UniProtKB-UniRule"/>
</dbReference>
<dbReference type="PANTHER" id="PTHR38042">
    <property type="entry name" value="UROPORPHYRINOGEN-III SYNTHASE, CHLOROPLASTIC"/>
    <property type="match status" value="1"/>
</dbReference>
<evidence type="ECO:0000256" key="3">
    <source>
        <dbReference type="ARBA" id="ARBA00013109"/>
    </source>
</evidence>
<evidence type="ECO:0000256" key="5">
    <source>
        <dbReference type="ARBA" id="ARBA00023244"/>
    </source>
</evidence>
<comment type="similarity">
    <text evidence="2 9">Belongs to the uroporphyrinogen-III synthase family.</text>
</comment>
<dbReference type="GO" id="GO:0006782">
    <property type="term" value="P:protoporphyrinogen IX biosynthetic process"/>
    <property type="evidence" value="ECO:0007669"/>
    <property type="project" value="UniProtKB-UniRule"/>
</dbReference>
<dbReference type="Gene3D" id="3.40.50.10090">
    <property type="match status" value="2"/>
</dbReference>
<comment type="catalytic activity">
    <reaction evidence="8 9">
        <text>hydroxymethylbilane = uroporphyrinogen III + H2O</text>
        <dbReference type="Rhea" id="RHEA:18965"/>
        <dbReference type="ChEBI" id="CHEBI:15377"/>
        <dbReference type="ChEBI" id="CHEBI:57308"/>
        <dbReference type="ChEBI" id="CHEBI:57845"/>
        <dbReference type="EC" id="4.2.1.75"/>
    </reaction>
</comment>
<sequence length="296" mass="31647">MQRCCARSPPARWLTSKLRQRWVPKSPRGCALRARAEQEVAVRLIVTRPRQEADQWVAQLVQRGVQAQALPLIEILPAADTTSVAQAWAALPGVRAVMFVSSNAVRHFFAHANANAAHWPPGTRAWATGPGTLKALRDAGVASDAIDAPSADAKQFDSETLWAQVASQVSSGDRVQIVRGAEAGQPQNQGRDWLEQQLAGADAVVTTVIAYQRGTPAWTPAEQASAAALAADCWLFSSSQAIANLRQLLPLQSWKQARAIATHARIAAAAQDAGFGVVCVSRPTVDAVVAALKSFR</sequence>
<dbReference type="EMBL" id="WJBU01000009">
    <property type="protein sequence ID" value="MRD47676.1"/>
    <property type="molecule type" value="Genomic_DNA"/>
</dbReference>
<dbReference type="Pfam" id="PF02602">
    <property type="entry name" value="HEM4"/>
    <property type="match status" value="1"/>
</dbReference>
<dbReference type="AlphaFoldDB" id="A0A844B8A5"/>
<dbReference type="InterPro" id="IPR039793">
    <property type="entry name" value="UROS/Hem4"/>
</dbReference>
<dbReference type="SUPFAM" id="SSF69618">
    <property type="entry name" value="HemD-like"/>
    <property type="match status" value="1"/>
</dbReference>